<proteinExistence type="predicted"/>
<name>A0A5N7CG52_PETAA</name>
<accession>A0A5N7CG52</accession>
<feature type="compositionally biased region" description="Basic residues" evidence="1">
    <location>
        <begin position="142"/>
        <end position="158"/>
    </location>
</feature>
<feature type="compositionally biased region" description="Low complexity" evidence="1">
    <location>
        <begin position="89"/>
        <end position="101"/>
    </location>
</feature>
<feature type="compositionally biased region" description="Basic and acidic residues" evidence="1">
    <location>
        <begin position="159"/>
        <end position="171"/>
    </location>
</feature>
<protein>
    <recommendedName>
        <fullName evidence="3">Myb-like domain-containing protein</fullName>
    </recommendedName>
</protein>
<gene>
    <name evidence="2" type="ORF">BDV23DRAFT_180765</name>
</gene>
<organism evidence="2">
    <name type="scientific">Petromyces alliaceus</name>
    <name type="common">Aspergillus alliaceus</name>
    <dbReference type="NCBI Taxonomy" id="209559"/>
    <lineage>
        <taxon>Eukaryota</taxon>
        <taxon>Fungi</taxon>
        <taxon>Dikarya</taxon>
        <taxon>Ascomycota</taxon>
        <taxon>Pezizomycotina</taxon>
        <taxon>Eurotiomycetes</taxon>
        <taxon>Eurotiomycetidae</taxon>
        <taxon>Eurotiales</taxon>
        <taxon>Aspergillaceae</taxon>
        <taxon>Aspergillus</taxon>
        <taxon>Aspergillus subgen. Circumdati</taxon>
    </lineage>
</organism>
<reference evidence="2" key="1">
    <citation type="submission" date="2019-04" db="EMBL/GenBank/DDBJ databases">
        <title>Friends and foes A comparative genomics studyof 23 Aspergillus species from section Flavi.</title>
        <authorList>
            <consortium name="DOE Joint Genome Institute"/>
            <person name="Kjaerbolling I."/>
            <person name="Vesth T."/>
            <person name="Frisvad J.C."/>
            <person name="Nybo J.L."/>
            <person name="Theobald S."/>
            <person name="Kildgaard S."/>
            <person name="Isbrandt T."/>
            <person name="Kuo A."/>
            <person name="Sato A."/>
            <person name="Lyhne E.K."/>
            <person name="Kogle M.E."/>
            <person name="Wiebenga A."/>
            <person name="Kun R.S."/>
            <person name="Lubbers R.J."/>
            <person name="Makela M.R."/>
            <person name="Barry K."/>
            <person name="Chovatia M."/>
            <person name="Clum A."/>
            <person name="Daum C."/>
            <person name="Haridas S."/>
            <person name="He G."/>
            <person name="LaButti K."/>
            <person name="Lipzen A."/>
            <person name="Mondo S."/>
            <person name="Riley R."/>
            <person name="Salamov A."/>
            <person name="Simmons B.A."/>
            <person name="Magnuson J.K."/>
            <person name="Henrissat B."/>
            <person name="Mortensen U.H."/>
            <person name="Larsen T.O."/>
            <person name="Devries R.P."/>
            <person name="Grigoriev I.V."/>
            <person name="Machida M."/>
            <person name="Baker S.E."/>
            <person name="Andersen M.R."/>
        </authorList>
    </citation>
    <scope>NUCLEOTIDE SEQUENCE [LARGE SCALE GENOMIC DNA]</scope>
    <source>
        <strain evidence="2">IBT 14317</strain>
    </source>
</reference>
<feature type="region of interest" description="Disordered" evidence="1">
    <location>
        <begin position="70"/>
        <end position="188"/>
    </location>
</feature>
<dbReference type="AlphaFoldDB" id="A0A5N7CG52"/>
<evidence type="ECO:0000313" key="2">
    <source>
        <dbReference type="EMBL" id="KAE8393161.1"/>
    </source>
</evidence>
<dbReference type="Proteomes" id="UP000326877">
    <property type="component" value="Unassembled WGS sequence"/>
</dbReference>
<evidence type="ECO:0008006" key="3">
    <source>
        <dbReference type="Google" id="ProtNLM"/>
    </source>
</evidence>
<dbReference type="EMBL" id="ML735231">
    <property type="protein sequence ID" value="KAE8393161.1"/>
    <property type="molecule type" value="Genomic_DNA"/>
</dbReference>
<evidence type="ECO:0000256" key="1">
    <source>
        <dbReference type="SAM" id="MobiDB-lite"/>
    </source>
</evidence>
<sequence length="318" mass="34922">MSPPKRVLNRPKKRTLVRWDDNLNELLLLSVLPVCNNQAIKIPWSEVASTMKNNVTEGAIVQHLAKLRSRRAEAGKDVPPPLKRGGVGPSSKPSGNSSTSNAQGAKRNRKSSSLVSEEDEALEMALNDDSTSDEDYVDKGRRPNRRMKKSNRRKGHISQRREAVHSRREDEGIVEAEGSTGDPEELLPTGELYNGYPSTYEQSVASALSTYDIAPYPASYQHLSGPGLGMGNRCILGYNPIPDMPAVVSGGAIHNLTSFGENQGLHSTTYVGYQDPVYYHRADEPVGFCSEIADSHTGNLYSENYPYLQGDYTEPNDG</sequence>
<dbReference type="OrthoDB" id="3903267at2759"/>